<gene>
    <name evidence="1" type="ORF">FA95DRAFT_1560484</name>
</gene>
<evidence type="ECO:0000313" key="1">
    <source>
        <dbReference type="EMBL" id="KAI0046053.1"/>
    </source>
</evidence>
<comment type="caution">
    <text evidence="1">The sequence shown here is derived from an EMBL/GenBank/DDBJ whole genome shotgun (WGS) entry which is preliminary data.</text>
</comment>
<evidence type="ECO:0000313" key="2">
    <source>
        <dbReference type="Proteomes" id="UP000814033"/>
    </source>
</evidence>
<reference evidence="1" key="1">
    <citation type="submission" date="2021-02" db="EMBL/GenBank/DDBJ databases">
        <authorList>
            <consortium name="DOE Joint Genome Institute"/>
            <person name="Ahrendt S."/>
            <person name="Looney B.P."/>
            <person name="Miyauchi S."/>
            <person name="Morin E."/>
            <person name="Drula E."/>
            <person name="Courty P.E."/>
            <person name="Chicoki N."/>
            <person name="Fauchery L."/>
            <person name="Kohler A."/>
            <person name="Kuo A."/>
            <person name="Labutti K."/>
            <person name="Pangilinan J."/>
            <person name="Lipzen A."/>
            <person name="Riley R."/>
            <person name="Andreopoulos W."/>
            <person name="He G."/>
            <person name="Johnson J."/>
            <person name="Barry K.W."/>
            <person name="Grigoriev I.V."/>
            <person name="Nagy L."/>
            <person name="Hibbett D."/>
            <person name="Henrissat B."/>
            <person name="Matheny P.B."/>
            <person name="Labbe J."/>
            <person name="Martin F."/>
        </authorList>
    </citation>
    <scope>NUCLEOTIDE SEQUENCE</scope>
    <source>
        <strain evidence="1">FP105234-sp</strain>
    </source>
</reference>
<protein>
    <submittedName>
        <fullName evidence="1">Uncharacterized protein</fullName>
    </submittedName>
</protein>
<dbReference type="EMBL" id="MU275935">
    <property type="protein sequence ID" value="KAI0046053.1"/>
    <property type="molecule type" value="Genomic_DNA"/>
</dbReference>
<proteinExistence type="predicted"/>
<reference evidence="1" key="2">
    <citation type="journal article" date="2022" name="New Phytol.">
        <title>Evolutionary transition to the ectomycorrhizal habit in the genomes of a hyperdiverse lineage of mushroom-forming fungi.</title>
        <authorList>
            <person name="Looney B."/>
            <person name="Miyauchi S."/>
            <person name="Morin E."/>
            <person name="Drula E."/>
            <person name="Courty P.E."/>
            <person name="Kohler A."/>
            <person name="Kuo A."/>
            <person name="LaButti K."/>
            <person name="Pangilinan J."/>
            <person name="Lipzen A."/>
            <person name="Riley R."/>
            <person name="Andreopoulos W."/>
            <person name="He G."/>
            <person name="Johnson J."/>
            <person name="Nolan M."/>
            <person name="Tritt A."/>
            <person name="Barry K.W."/>
            <person name="Grigoriev I.V."/>
            <person name="Nagy L.G."/>
            <person name="Hibbett D."/>
            <person name="Henrissat B."/>
            <person name="Matheny P.B."/>
            <person name="Labbe J."/>
            <person name="Martin F.M."/>
        </authorList>
    </citation>
    <scope>NUCLEOTIDE SEQUENCE</scope>
    <source>
        <strain evidence="1">FP105234-sp</strain>
    </source>
</reference>
<accession>A0ACB8RPL7</accession>
<keyword evidence="2" id="KW-1185">Reference proteome</keyword>
<sequence>MGRTQKDPAPPQSIIPFDMDFDLRRDAPPPTTPYHPLFDTLRARRVSIRSDISQREDRYVLWTMSRLIHNLHTSHVLQSSHVPLNLEELEIHALGFALPDDLFRKEVAPHLRILKLSHTRFSARRSSLFQNPCALTVLEIRNATFWKDFSDMIAILEWLPNLRTLVLDGAEFEEAETAPELPSPKHEPVELRYLEVLTLIGNSPDARLDIAKTLLHLKIPPTVALHVGYPVKPSDDLAECAAQRIDARAHLRRAPGYRDFTFRHLSIEPYRSASGVISPGCVLTASKPALLEDDREWWTAQGKDSETPLTKSGAPLPPHFTGTFPFLIDPNGDDLQELRLIPSLSHIVPRLGDVSHLCVSHPAFGNPTEWSWLPGDMEMSVEVIEAHGVAAYGAVEALIVGQLFPCLHTLVLSEVDFSGRLVHCGMRFLPALYRLLRTRAEMGLAGDVPIMELDVRPDCIDVTEETIRRLEDALSVNTECYVTSAFKDLTDESDDSDADAMSVG</sequence>
<dbReference type="Proteomes" id="UP000814033">
    <property type="component" value="Unassembled WGS sequence"/>
</dbReference>
<name>A0ACB8RPL7_9AGAM</name>
<organism evidence="1 2">
    <name type="scientific">Auriscalpium vulgare</name>
    <dbReference type="NCBI Taxonomy" id="40419"/>
    <lineage>
        <taxon>Eukaryota</taxon>
        <taxon>Fungi</taxon>
        <taxon>Dikarya</taxon>
        <taxon>Basidiomycota</taxon>
        <taxon>Agaricomycotina</taxon>
        <taxon>Agaricomycetes</taxon>
        <taxon>Russulales</taxon>
        <taxon>Auriscalpiaceae</taxon>
        <taxon>Auriscalpium</taxon>
    </lineage>
</organism>